<name>A0A835GZZ1_9MAGN</name>
<protein>
    <submittedName>
        <fullName evidence="2">Uncharacterized protein</fullName>
    </submittedName>
</protein>
<dbReference type="Proteomes" id="UP000631114">
    <property type="component" value="Unassembled WGS sequence"/>
</dbReference>
<gene>
    <name evidence="2" type="ORF">IFM89_021239</name>
</gene>
<reference evidence="2 3" key="1">
    <citation type="submission" date="2020-10" db="EMBL/GenBank/DDBJ databases">
        <title>The Coptis chinensis genome and diversification of protoberbering-type alkaloids.</title>
        <authorList>
            <person name="Wang B."/>
            <person name="Shu S."/>
            <person name="Song C."/>
            <person name="Liu Y."/>
        </authorList>
    </citation>
    <scope>NUCLEOTIDE SEQUENCE [LARGE SCALE GENOMIC DNA]</scope>
    <source>
        <strain evidence="2">HL-2020</strain>
        <tissue evidence="2">Leaf</tissue>
    </source>
</reference>
<dbReference type="GO" id="GO:0080188">
    <property type="term" value="P:gene silencing by siRNA-directed DNA methylation"/>
    <property type="evidence" value="ECO:0007669"/>
    <property type="project" value="InterPro"/>
</dbReference>
<accession>A0A835GZZ1</accession>
<organism evidence="2 3">
    <name type="scientific">Coptis chinensis</name>
    <dbReference type="NCBI Taxonomy" id="261450"/>
    <lineage>
        <taxon>Eukaryota</taxon>
        <taxon>Viridiplantae</taxon>
        <taxon>Streptophyta</taxon>
        <taxon>Embryophyta</taxon>
        <taxon>Tracheophyta</taxon>
        <taxon>Spermatophyta</taxon>
        <taxon>Magnoliopsida</taxon>
        <taxon>Ranunculales</taxon>
        <taxon>Ranunculaceae</taxon>
        <taxon>Coptidoideae</taxon>
        <taxon>Coptis</taxon>
    </lineage>
</organism>
<sequence length="213" mass="23961">MTPFSLDLMEVKGNLKVMEHMGGDEDVEVKEKVKEMIQSLEEKEGELEDLEALNQALIVKERKSNDELQEARKELIAGTKDNSVSALIGVKRMGELRLKAIPFDFGTFIQVEMMVRIPWLEKAWVRGTILMFLGNMGGVIEVKTMSPASKSKAKDKSRRKTKGTTKGFFQAFSKWNKRGSGITASAYNPLSRTFHTLETSTPASSPQQWRFGI</sequence>
<keyword evidence="3" id="KW-1185">Reference proteome</keyword>
<evidence type="ECO:0000313" key="3">
    <source>
        <dbReference type="Proteomes" id="UP000631114"/>
    </source>
</evidence>
<keyword evidence="1" id="KW-0175">Coiled coil</keyword>
<dbReference type="PANTHER" id="PTHR21596:SF65">
    <property type="entry name" value="PROTEIN INVOLVED IN DE NOVO 2-RELATED"/>
    <property type="match status" value="1"/>
</dbReference>
<dbReference type="EMBL" id="JADFTS010000009">
    <property type="protein sequence ID" value="KAF9589247.1"/>
    <property type="molecule type" value="Genomic_DNA"/>
</dbReference>
<evidence type="ECO:0000313" key="2">
    <source>
        <dbReference type="EMBL" id="KAF9589247.1"/>
    </source>
</evidence>
<dbReference type="PANTHER" id="PTHR21596">
    <property type="entry name" value="RIBONUCLEASE P SUBUNIT P38"/>
    <property type="match status" value="1"/>
</dbReference>
<feature type="coiled-coil region" evidence="1">
    <location>
        <begin position="30"/>
        <end position="74"/>
    </location>
</feature>
<evidence type="ECO:0000256" key="1">
    <source>
        <dbReference type="SAM" id="Coils"/>
    </source>
</evidence>
<dbReference type="OrthoDB" id="1892195at2759"/>
<proteinExistence type="predicted"/>
<dbReference type="InterPro" id="IPR045177">
    <property type="entry name" value="FDM1-5/IDN2"/>
</dbReference>
<comment type="caution">
    <text evidence="2">The sequence shown here is derived from an EMBL/GenBank/DDBJ whole genome shotgun (WGS) entry which is preliminary data.</text>
</comment>
<dbReference type="AlphaFoldDB" id="A0A835GZZ1"/>